<dbReference type="SUPFAM" id="SSF48371">
    <property type="entry name" value="ARM repeat"/>
    <property type="match status" value="1"/>
</dbReference>
<dbReference type="InterPro" id="IPR050781">
    <property type="entry name" value="CWC22_splicing_factor"/>
</dbReference>
<dbReference type="InterPro" id="IPR016024">
    <property type="entry name" value="ARM-type_fold"/>
</dbReference>
<evidence type="ECO:0000313" key="2">
    <source>
        <dbReference type="EMBL" id="RMZ10725.1"/>
    </source>
</evidence>
<name>A0A3M7HCM1_HORWE</name>
<comment type="caution">
    <text evidence="2">The sequence shown here is derived from an EMBL/GenBank/DDBJ whole genome shotgun (WGS) entry which is preliminary data.</text>
</comment>
<accession>A0A3M7HCM1</accession>
<dbReference type="Proteomes" id="UP000269539">
    <property type="component" value="Unassembled WGS sequence"/>
</dbReference>
<dbReference type="AlphaFoldDB" id="A0A3M7HCM1"/>
<feature type="region of interest" description="Disordered" evidence="1">
    <location>
        <begin position="199"/>
        <end position="252"/>
    </location>
</feature>
<dbReference type="PANTHER" id="PTHR18034">
    <property type="entry name" value="CELL CYCLE CONTROL PROTEIN CWF22-RELATED"/>
    <property type="match status" value="1"/>
</dbReference>
<sequence length="252" mass="27958">MYKLSKEYQRMAWGSLKKSINGGLISMGNVSNINEIVPELLNERGLFCTSIMKAQAASLPFSPVLAATAAVVNTKLPQIGELLVNGTALIAHLINQQVAHEMLAAQMLLLLLHKPTYDSVEIAVGLVKEVGMPTEDIHGQIALAIAQYMIEVLFKIRKDKYKDHQAIRGELDLVEEEIRPLIVLAQMIKYKRKMASTSTTTIRTSRPTRTFRNSKAEILGEVSGREENHEDASDESSEEEEDQAEKAVTLTL</sequence>
<organism evidence="2 3">
    <name type="scientific">Hortaea werneckii</name>
    <name type="common">Black yeast</name>
    <name type="synonym">Cladosporium werneckii</name>
    <dbReference type="NCBI Taxonomy" id="91943"/>
    <lineage>
        <taxon>Eukaryota</taxon>
        <taxon>Fungi</taxon>
        <taxon>Dikarya</taxon>
        <taxon>Ascomycota</taxon>
        <taxon>Pezizomycotina</taxon>
        <taxon>Dothideomycetes</taxon>
        <taxon>Dothideomycetidae</taxon>
        <taxon>Mycosphaerellales</taxon>
        <taxon>Teratosphaeriaceae</taxon>
        <taxon>Hortaea</taxon>
    </lineage>
</organism>
<reference evidence="2 3" key="1">
    <citation type="journal article" date="2018" name="BMC Genomics">
        <title>Genomic evidence for intraspecific hybridization in a clonal and extremely halotolerant yeast.</title>
        <authorList>
            <person name="Gostincar C."/>
            <person name="Stajich J.E."/>
            <person name="Zupancic J."/>
            <person name="Zalar P."/>
            <person name="Gunde-Cimerman N."/>
        </authorList>
    </citation>
    <scope>NUCLEOTIDE SEQUENCE [LARGE SCALE GENOMIC DNA]</scope>
    <source>
        <strain evidence="2 3">EXF-10513</strain>
    </source>
</reference>
<feature type="compositionally biased region" description="Acidic residues" evidence="1">
    <location>
        <begin position="232"/>
        <end position="243"/>
    </location>
</feature>
<dbReference type="GO" id="GO:0071013">
    <property type="term" value="C:catalytic step 2 spliceosome"/>
    <property type="evidence" value="ECO:0007669"/>
    <property type="project" value="TreeGrafter"/>
</dbReference>
<dbReference type="GO" id="GO:0003723">
    <property type="term" value="F:RNA binding"/>
    <property type="evidence" value="ECO:0007669"/>
    <property type="project" value="TreeGrafter"/>
</dbReference>
<gene>
    <name evidence="2" type="ORF">D0864_01192</name>
</gene>
<proteinExistence type="predicted"/>
<dbReference type="EMBL" id="QWIO01000069">
    <property type="protein sequence ID" value="RMZ10725.1"/>
    <property type="molecule type" value="Genomic_DNA"/>
</dbReference>
<dbReference type="PANTHER" id="PTHR18034:SF3">
    <property type="entry name" value="PRE-MRNA-SPLICING FACTOR CWC22 HOMOLOG"/>
    <property type="match status" value="1"/>
</dbReference>
<dbReference type="Gene3D" id="1.25.40.180">
    <property type="match status" value="1"/>
</dbReference>
<protein>
    <submittedName>
        <fullName evidence="2">Uncharacterized protein</fullName>
    </submittedName>
</protein>
<feature type="compositionally biased region" description="Low complexity" evidence="1">
    <location>
        <begin position="199"/>
        <end position="210"/>
    </location>
</feature>
<evidence type="ECO:0000256" key="1">
    <source>
        <dbReference type="SAM" id="MobiDB-lite"/>
    </source>
</evidence>
<dbReference type="GO" id="GO:0000398">
    <property type="term" value="P:mRNA splicing, via spliceosome"/>
    <property type="evidence" value="ECO:0007669"/>
    <property type="project" value="TreeGrafter"/>
</dbReference>
<evidence type="ECO:0000313" key="3">
    <source>
        <dbReference type="Proteomes" id="UP000269539"/>
    </source>
</evidence>